<comment type="caution">
    <text evidence="1">The sequence shown here is derived from an EMBL/GenBank/DDBJ whole genome shotgun (WGS) entry which is preliminary data.</text>
</comment>
<dbReference type="Proteomes" id="UP000790377">
    <property type="component" value="Unassembled WGS sequence"/>
</dbReference>
<dbReference type="EMBL" id="MU268092">
    <property type="protein sequence ID" value="KAH7905967.1"/>
    <property type="molecule type" value="Genomic_DNA"/>
</dbReference>
<proteinExistence type="predicted"/>
<evidence type="ECO:0000313" key="2">
    <source>
        <dbReference type="Proteomes" id="UP000790377"/>
    </source>
</evidence>
<keyword evidence="1" id="KW-0378">Hydrolase</keyword>
<gene>
    <name evidence="1" type="ORF">BJ138DRAFT_1094648</name>
</gene>
<sequence length="437" mass="46645">MPPKQTRQVPILPCSLFATVMLGLLLSSVPLFAFSVTVTAGSSLRADHSLVAGAWYTGWHATEGFPLSEVSWDKYNTLYYSFAITTPSVHELSLDGSDPELLPQFVSEAKKHGVSAQIAIGGWTGGRWFSSNVNSAENRTAFVQTVANFAEQYDLDGINFDWEYPNHQGIGCNTISSDDTSNFLAFLQALRQNPVGAKLVLSAAVADTPFVDSNGSPSTNVSGFADVFDYIAIMNYDIWGPWSAAVGPNAPLNDACAAAGDQVGSAMSAVKKWSDAGMPAGKIVLGVASYGHSFSVPPTDAFVSGSKTRLQAYPAFNASNQPSGDAWDDVAGVDVCGAYAGPGGNWDFWGLIDGGFLTPRGVPAKGIYYRYDACSQTPYVYNKTSEVMVSFDNARSFAAKGNYIKKAGLRGFAMWEAGGDWNDILLNSIRSTAGLHK</sequence>
<reference evidence="1" key="1">
    <citation type="journal article" date="2021" name="New Phytol.">
        <title>Evolutionary innovations through gain and loss of genes in the ectomycorrhizal Boletales.</title>
        <authorList>
            <person name="Wu G."/>
            <person name="Miyauchi S."/>
            <person name="Morin E."/>
            <person name="Kuo A."/>
            <person name="Drula E."/>
            <person name="Varga T."/>
            <person name="Kohler A."/>
            <person name="Feng B."/>
            <person name="Cao Y."/>
            <person name="Lipzen A."/>
            <person name="Daum C."/>
            <person name="Hundley H."/>
            <person name="Pangilinan J."/>
            <person name="Johnson J."/>
            <person name="Barry K."/>
            <person name="LaButti K."/>
            <person name="Ng V."/>
            <person name="Ahrendt S."/>
            <person name="Min B."/>
            <person name="Choi I.G."/>
            <person name="Park H."/>
            <person name="Plett J.M."/>
            <person name="Magnuson J."/>
            <person name="Spatafora J.W."/>
            <person name="Nagy L.G."/>
            <person name="Henrissat B."/>
            <person name="Grigoriev I.V."/>
            <person name="Yang Z.L."/>
            <person name="Xu J."/>
            <person name="Martin F.M."/>
        </authorList>
    </citation>
    <scope>NUCLEOTIDE SEQUENCE</scope>
    <source>
        <strain evidence="1">ATCC 28755</strain>
    </source>
</reference>
<organism evidence="1 2">
    <name type="scientific">Hygrophoropsis aurantiaca</name>
    <dbReference type="NCBI Taxonomy" id="72124"/>
    <lineage>
        <taxon>Eukaryota</taxon>
        <taxon>Fungi</taxon>
        <taxon>Dikarya</taxon>
        <taxon>Basidiomycota</taxon>
        <taxon>Agaricomycotina</taxon>
        <taxon>Agaricomycetes</taxon>
        <taxon>Agaricomycetidae</taxon>
        <taxon>Boletales</taxon>
        <taxon>Coniophorineae</taxon>
        <taxon>Hygrophoropsidaceae</taxon>
        <taxon>Hygrophoropsis</taxon>
    </lineage>
</organism>
<protein>
    <submittedName>
        <fullName evidence="1">Glycoside hydrolase family 18 protein</fullName>
    </submittedName>
</protein>
<keyword evidence="2" id="KW-1185">Reference proteome</keyword>
<name>A0ACB7ZYL6_9AGAM</name>
<evidence type="ECO:0000313" key="1">
    <source>
        <dbReference type="EMBL" id="KAH7905967.1"/>
    </source>
</evidence>
<accession>A0ACB7ZYL6</accession>